<organism evidence="1 2">
    <name type="scientific">Thalictrum thalictroides</name>
    <name type="common">Rue-anemone</name>
    <name type="synonym">Anemone thalictroides</name>
    <dbReference type="NCBI Taxonomy" id="46969"/>
    <lineage>
        <taxon>Eukaryota</taxon>
        <taxon>Viridiplantae</taxon>
        <taxon>Streptophyta</taxon>
        <taxon>Embryophyta</taxon>
        <taxon>Tracheophyta</taxon>
        <taxon>Spermatophyta</taxon>
        <taxon>Magnoliopsida</taxon>
        <taxon>Ranunculales</taxon>
        <taxon>Ranunculaceae</taxon>
        <taxon>Thalictroideae</taxon>
        <taxon>Thalictrum</taxon>
    </lineage>
</organism>
<dbReference type="AlphaFoldDB" id="A0A7J6UXD3"/>
<evidence type="ECO:0000313" key="1">
    <source>
        <dbReference type="EMBL" id="KAF5177141.1"/>
    </source>
</evidence>
<protein>
    <submittedName>
        <fullName evidence="1">Uncharacterized protein</fullName>
    </submittedName>
</protein>
<evidence type="ECO:0000313" key="2">
    <source>
        <dbReference type="Proteomes" id="UP000554482"/>
    </source>
</evidence>
<comment type="caution">
    <text evidence="1">The sequence shown here is derived from an EMBL/GenBank/DDBJ whole genome shotgun (WGS) entry which is preliminary data.</text>
</comment>
<gene>
    <name evidence="1" type="ORF">FRX31_033272</name>
</gene>
<reference evidence="1 2" key="1">
    <citation type="submission" date="2020-06" db="EMBL/GenBank/DDBJ databases">
        <title>Transcriptomic and genomic resources for Thalictrum thalictroides and T. hernandezii: Facilitating candidate gene discovery in an emerging model plant lineage.</title>
        <authorList>
            <person name="Arias T."/>
            <person name="Riano-Pachon D.M."/>
            <person name="Di Stilio V.S."/>
        </authorList>
    </citation>
    <scope>NUCLEOTIDE SEQUENCE [LARGE SCALE GENOMIC DNA]</scope>
    <source>
        <strain evidence="2">cv. WT478/WT964</strain>
        <tissue evidence="1">Leaves</tissue>
    </source>
</reference>
<name>A0A7J6UXD3_THATH</name>
<accession>A0A7J6UXD3</accession>
<keyword evidence="2" id="KW-1185">Reference proteome</keyword>
<sequence>MASMTDGEELPSVPLEDLLGDLDISDEEDEGESMIFETGYEHYGRVDDGCARHLGYSTNVVRDTRQKLIAFSYLKCFNADLLRLAFSYMKCFNADS</sequence>
<dbReference type="Proteomes" id="UP000554482">
    <property type="component" value="Unassembled WGS sequence"/>
</dbReference>
<proteinExistence type="predicted"/>
<dbReference type="EMBL" id="JABWDY010041781">
    <property type="protein sequence ID" value="KAF5177141.1"/>
    <property type="molecule type" value="Genomic_DNA"/>
</dbReference>